<keyword evidence="4" id="KW-1185">Reference proteome</keyword>
<proteinExistence type="predicted"/>
<dbReference type="PANTHER" id="PTHR12049">
    <property type="entry name" value="PROTEIN ARGININE METHYLTRANSFERASE NDUFAF7, MITOCHONDRIAL"/>
    <property type="match status" value="1"/>
</dbReference>
<accession>A0A285NW72</accession>
<dbReference type="AlphaFoldDB" id="A0A285NW72"/>
<dbReference type="RefSeq" id="WP_096601599.1">
    <property type="nucleotide sequence ID" value="NZ_OBEN01000003.1"/>
</dbReference>
<keyword evidence="2 3" id="KW-0808">Transferase</keyword>
<dbReference type="EMBL" id="OBEN01000003">
    <property type="protein sequence ID" value="SNZ13734.1"/>
    <property type="molecule type" value="Genomic_DNA"/>
</dbReference>
<dbReference type="Gene3D" id="3.40.50.12710">
    <property type="match status" value="1"/>
</dbReference>
<dbReference type="InterPro" id="IPR038375">
    <property type="entry name" value="NDUFAF7_sf"/>
</dbReference>
<evidence type="ECO:0000256" key="2">
    <source>
        <dbReference type="ARBA" id="ARBA00022679"/>
    </source>
</evidence>
<protein>
    <submittedName>
        <fullName evidence="3">SAM-dependent methyltransferase, MidA family</fullName>
    </submittedName>
</protein>
<gene>
    <name evidence="3" type="ORF">SAMN06265353_0876</name>
</gene>
<keyword evidence="1 3" id="KW-0489">Methyltransferase</keyword>
<dbReference type="GO" id="GO:0032259">
    <property type="term" value="P:methylation"/>
    <property type="evidence" value="ECO:0007669"/>
    <property type="project" value="UniProtKB-KW"/>
</dbReference>
<dbReference type="Pfam" id="PF02636">
    <property type="entry name" value="Methyltransf_28"/>
    <property type="match status" value="1"/>
</dbReference>
<name>A0A285NW72_9AQUI</name>
<evidence type="ECO:0000313" key="4">
    <source>
        <dbReference type="Proteomes" id="UP000218627"/>
    </source>
</evidence>
<dbReference type="GO" id="GO:0035243">
    <property type="term" value="F:protein-arginine omega-N symmetric methyltransferase activity"/>
    <property type="evidence" value="ECO:0007669"/>
    <property type="project" value="TreeGrafter"/>
</dbReference>
<dbReference type="SUPFAM" id="SSF53335">
    <property type="entry name" value="S-adenosyl-L-methionine-dependent methyltransferases"/>
    <property type="match status" value="1"/>
</dbReference>
<dbReference type="InterPro" id="IPR003788">
    <property type="entry name" value="NDUFAF7"/>
</dbReference>
<dbReference type="PANTHER" id="PTHR12049:SF7">
    <property type="entry name" value="PROTEIN ARGININE METHYLTRANSFERASE NDUFAF7, MITOCHONDRIAL"/>
    <property type="match status" value="1"/>
</dbReference>
<organism evidence="3 4">
    <name type="scientific">Hydrogenobacter hydrogenophilus</name>
    <dbReference type="NCBI Taxonomy" id="35835"/>
    <lineage>
        <taxon>Bacteria</taxon>
        <taxon>Pseudomonadati</taxon>
        <taxon>Aquificota</taxon>
        <taxon>Aquificia</taxon>
        <taxon>Aquificales</taxon>
        <taxon>Aquificaceae</taxon>
        <taxon>Hydrogenobacter</taxon>
    </lineage>
</organism>
<dbReference type="InterPro" id="IPR029063">
    <property type="entry name" value="SAM-dependent_MTases_sf"/>
</dbReference>
<dbReference type="OrthoDB" id="9794208at2"/>
<evidence type="ECO:0000313" key="3">
    <source>
        <dbReference type="EMBL" id="SNZ13734.1"/>
    </source>
</evidence>
<reference evidence="4" key="1">
    <citation type="submission" date="2017-09" db="EMBL/GenBank/DDBJ databases">
        <authorList>
            <person name="Varghese N."/>
            <person name="Submissions S."/>
        </authorList>
    </citation>
    <scope>NUCLEOTIDE SEQUENCE [LARGE SCALE GENOMIC DNA]</scope>
    <source>
        <strain evidence="4">DSM 2913</strain>
    </source>
</reference>
<sequence length="318" mass="36757">MKSFKDFMKERVKEYYSSTKIGRDFFTAPELDRAFGMALSDHLYQLIHDMSSPALLELGGGNGSLAYDILSTFKSKYPNIYPHLTYYIYESSPYLLALQKERLKEFEGKVFWTCELIPLEGVIFSNEFFDCLPVHVVKDGKELYVDNGKELWGPISDERISLFLERMNYKDKNHVIEVCLECLDFLKAISQHLLKGYHLLIDYGYTSNEMHRYVEGTVVGYKSHKVVKDIVKEAPPFDITVMVNFSAVVEYGKEVGLKTVYLNNLRDFLISSPSFLEELERLSLSQDSEDIERLSRLKTMLVSMGDRFKVLVQEKVSS</sequence>
<dbReference type="Proteomes" id="UP000218627">
    <property type="component" value="Unassembled WGS sequence"/>
</dbReference>
<evidence type="ECO:0000256" key="1">
    <source>
        <dbReference type="ARBA" id="ARBA00022603"/>
    </source>
</evidence>